<comment type="caution">
    <text evidence="1">The sequence shown here is derived from an EMBL/GenBank/DDBJ whole genome shotgun (WGS) entry which is preliminary data.</text>
</comment>
<dbReference type="AlphaFoldDB" id="A0A1J5P5P8"/>
<name>A0A1J5P5P8_9ZZZZ</name>
<sequence length="148" mass="16553">MKYFAMNVVVSHCDAHGVSGNDHPLNHDVRIELHDVTVFASSGFTFVRVANQVFLARILTWHKAPFEPGRKTSTTTPTQRRLFDNSHHLFGEHPWPTIFAEYLAQSLITTTRFVVSQMPMGAVQSGKNLGINVPVVKTGLNSGRLKLR</sequence>
<accession>A0A1J5P5P8</accession>
<evidence type="ECO:0000313" key="1">
    <source>
        <dbReference type="EMBL" id="OIQ66056.1"/>
    </source>
</evidence>
<organism evidence="1">
    <name type="scientific">mine drainage metagenome</name>
    <dbReference type="NCBI Taxonomy" id="410659"/>
    <lineage>
        <taxon>unclassified sequences</taxon>
        <taxon>metagenomes</taxon>
        <taxon>ecological metagenomes</taxon>
    </lineage>
</organism>
<gene>
    <name evidence="1" type="ORF">GALL_523810</name>
</gene>
<proteinExistence type="predicted"/>
<protein>
    <submittedName>
        <fullName evidence="1">Uncharacterized protein</fullName>
    </submittedName>
</protein>
<dbReference type="EMBL" id="MLJW01006867">
    <property type="protein sequence ID" value="OIQ66056.1"/>
    <property type="molecule type" value="Genomic_DNA"/>
</dbReference>
<reference evidence="1" key="1">
    <citation type="submission" date="2016-10" db="EMBL/GenBank/DDBJ databases">
        <title>Sequence of Gallionella enrichment culture.</title>
        <authorList>
            <person name="Poehlein A."/>
            <person name="Muehling M."/>
            <person name="Daniel R."/>
        </authorList>
    </citation>
    <scope>NUCLEOTIDE SEQUENCE</scope>
</reference>